<reference evidence="16 17" key="1">
    <citation type="submission" date="2020-01" db="EMBL/GenBank/DDBJ databases">
        <title>Genome sequence of a 1,3-propanediol producer, Clostridium butyricum S3.</title>
        <authorList>
            <person name="Zhou J."/>
        </authorList>
    </citation>
    <scope>NUCLEOTIDE SEQUENCE [LARGE SCALE GENOMIC DNA]</scope>
    <source>
        <strain evidence="16 17">S3</strain>
    </source>
</reference>
<accession>A0A6L9ES77</accession>
<dbReference type="InterPro" id="IPR003594">
    <property type="entry name" value="HATPase_dom"/>
</dbReference>
<dbReference type="SMART" id="SM00387">
    <property type="entry name" value="HATPase_c"/>
    <property type="match status" value="1"/>
</dbReference>
<feature type="transmembrane region" description="Helical" evidence="13">
    <location>
        <begin position="181"/>
        <end position="200"/>
    </location>
</feature>
<evidence type="ECO:0000256" key="5">
    <source>
        <dbReference type="ARBA" id="ARBA00022475"/>
    </source>
</evidence>
<evidence type="ECO:0000256" key="9">
    <source>
        <dbReference type="ARBA" id="ARBA00022777"/>
    </source>
</evidence>
<dbReference type="Pfam" id="PF00512">
    <property type="entry name" value="HisKA"/>
    <property type="match status" value="1"/>
</dbReference>
<dbReference type="GO" id="GO:0007234">
    <property type="term" value="P:osmosensory signaling via phosphorelay pathway"/>
    <property type="evidence" value="ECO:0007669"/>
    <property type="project" value="TreeGrafter"/>
</dbReference>
<evidence type="ECO:0000256" key="6">
    <source>
        <dbReference type="ARBA" id="ARBA00022553"/>
    </source>
</evidence>
<keyword evidence="8" id="KW-0547">Nucleotide-binding</keyword>
<dbReference type="CDD" id="cd06225">
    <property type="entry name" value="HAMP"/>
    <property type="match status" value="1"/>
</dbReference>
<dbReference type="SUPFAM" id="SSF158472">
    <property type="entry name" value="HAMP domain-like"/>
    <property type="match status" value="1"/>
</dbReference>
<evidence type="ECO:0000313" key="16">
    <source>
        <dbReference type="EMBL" id="NAS19432.1"/>
    </source>
</evidence>
<dbReference type="SUPFAM" id="SSF55874">
    <property type="entry name" value="ATPase domain of HSP90 chaperone/DNA topoisomerase II/histidine kinase"/>
    <property type="match status" value="1"/>
</dbReference>
<dbReference type="Proteomes" id="UP000474042">
    <property type="component" value="Unassembled WGS sequence"/>
</dbReference>
<keyword evidence="10" id="KW-0067">ATP-binding</keyword>
<dbReference type="AlphaFoldDB" id="A0A6L9ES77"/>
<dbReference type="SMART" id="SM00388">
    <property type="entry name" value="HisKA"/>
    <property type="match status" value="1"/>
</dbReference>
<keyword evidence="13" id="KW-0812">Transmembrane</keyword>
<comment type="caution">
    <text evidence="16">The sequence shown here is derived from an EMBL/GenBank/DDBJ whole genome shotgun (WGS) entry which is preliminary data.</text>
</comment>
<evidence type="ECO:0000256" key="4">
    <source>
        <dbReference type="ARBA" id="ARBA00012438"/>
    </source>
</evidence>
<dbReference type="PRINTS" id="PR00344">
    <property type="entry name" value="BCTRLSENSOR"/>
</dbReference>
<proteinExistence type="predicted"/>
<dbReference type="GO" id="GO:0000155">
    <property type="term" value="F:phosphorelay sensor kinase activity"/>
    <property type="evidence" value="ECO:0007669"/>
    <property type="project" value="InterPro"/>
</dbReference>
<dbReference type="InterPro" id="IPR004358">
    <property type="entry name" value="Sig_transdc_His_kin-like_C"/>
</dbReference>
<keyword evidence="7" id="KW-0808">Transferase</keyword>
<dbReference type="GO" id="GO:0005886">
    <property type="term" value="C:plasma membrane"/>
    <property type="evidence" value="ECO:0007669"/>
    <property type="project" value="UniProtKB-SubCell"/>
</dbReference>
<dbReference type="GO" id="GO:0030295">
    <property type="term" value="F:protein kinase activator activity"/>
    <property type="evidence" value="ECO:0007669"/>
    <property type="project" value="TreeGrafter"/>
</dbReference>
<protein>
    <recommendedName>
        <fullName evidence="4">histidine kinase</fullName>
        <ecNumber evidence="4">2.7.13.3</ecNumber>
    </recommendedName>
</protein>
<keyword evidence="5" id="KW-1003">Cell membrane</keyword>
<evidence type="ECO:0000256" key="11">
    <source>
        <dbReference type="ARBA" id="ARBA00023012"/>
    </source>
</evidence>
<evidence type="ECO:0000313" key="17">
    <source>
        <dbReference type="Proteomes" id="UP000474042"/>
    </source>
</evidence>
<dbReference type="Pfam" id="PF00672">
    <property type="entry name" value="HAMP"/>
    <property type="match status" value="1"/>
</dbReference>
<keyword evidence="11" id="KW-0902">Two-component regulatory system</keyword>
<dbReference type="PROSITE" id="PS50109">
    <property type="entry name" value="HIS_KIN"/>
    <property type="match status" value="1"/>
</dbReference>
<dbReference type="GO" id="GO:0000156">
    <property type="term" value="F:phosphorelay response regulator activity"/>
    <property type="evidence" value="ECO:0007669"/>
    <property type="project" value="TreeGrafter"/>
</dbReference>
<sequence length="493" mass="55431">MKIKKNLFNKLLGTYALVTLLSIVIVSIFFYIFFSQYYFNVKEQQLLTQGTEISNILSPYIKNKEIEKVNELVDNFNKINISHMWIVDKSNTIISGKTSQSHELSHADELTHADELCPNSNQVERALKGEVVYNKGIIKFVNEPVLSVALPIYVGDKVEAAIFVCNPLSDIINSIMQTFKIVIIAGVIAIFISVFVSYFISMSIAKPIKEITEISLEMSKGNFSKKAKVYSSDEIGKLTEAFNYMMVTLDKTMGDLEDEKNKMIKLEKMQRQFVANASHEIRTPLTSVRGYVEAILDGVVNDKEQERKHLGIILKETLRMHRLVNSLLDLSRIESGQIKINRKDLNISEVINSTVMKFKPIIEDQELQLVVDIPKGLPIVIGDEDLIDQVITNYITNAVRFTSAGGSITVKAEQNENEVYVHVIDTGIGISSEELTKVWGRFYKINESRQLSKEGAGLGLSLVKEIIELLGGRTWAESELGKGSIFSFSLIIS</sequence>
<dbReference type="GO" id="GO:0045121">
    <property type="term" value="C:membrane raft"/>
    <property type="evidence" value="ECO:0007669"/>
    <property type="project" value="UniProtKB-SubCell"/>
</dbReference>
<dbReference type="CDD" id="cd00082">
    <property type="entry name" value="HisKA"/>
    <property type="match status" value="1"/>
</dbReference>
<evidence type="ECO:0000256" key="7">
    <source>
        <dbReference type="ARBA" id="ARBA00022679"/>
    </source>
</evidence>
<feature type="domain" description="Histidine kinase" evidence="14">
    <location>
        <begin position="276"/>
        <end position="493"/>
    </location>
</feature>
<comment type="catalytic activity">
    <reaction evidence="1">
        <text>ATP + protein L-histidine = ADP + protein N-phospho-L-histidine.</text>
        <dbReference type="EC" id="2.7.13.3"/>
    </reaction>
</comment>
<evidence type="ECO:0000259" key="15">
    <source>
        <dbReference type="PROSITE" id="PS50885"/>
    </source>
</evidence>
<dbReference type="InterPro" id="IPR050351">
    <property type="entry name" value="BphY/WalK/GraS-like"/>
</dbReference>
<gene>
    <name evidence="16" type="ORF">GND98_016615</name>
</gene>
<dbReference type="InterPro" id="IPR036890">
    <property type="entry name" value="HATPase_C_sf"/>
</dbReference>
<dbReference type="FunFam" id="1.10.287.130:FF:000001">
    <property type="entry name" value="Two-component sensor histidine kinase"/>
    <property type="match status" value="1"/>
</dbReference>
<dbReference type="InterPro" id="IPR036097">
    <property type="entry name" value="HisK_dim/P_sf"/>
</dbReference>
<dbReference type="SUPFAM" id="SSF47384">
    <property type="entry name" value="Homodimeric domain of signal transducing histidine kinase"/>
    <property type="match status" value="1"/>
</dbReference>
<dbReference type="PANTHER" id="PTHR42878">
    <property type="entry name" value="TWO-COMPONENT HISTIDINE KINASE"/>
    <property type="match status" value="1"/>
</dbReference>
<dbReference type="EC" id="2.7.13.3" evidence="4"/>
<keyword evidence="6" id="KW-0597">Phosphoprotein</keyword>
<dbReference type="PROSITE" id="PS50885">
    <property type="entry name" value="HAMP"/>
    <property type="match status" value="1"/>
</dbReference>
<organism evidence="16 17">
    <name type="scientific">Clostridium butyricum</name>
    <dbReference type="NCBI Taxonomy" id="1492"/>
    <lineage>
        <taxon>Bacteria</taxon>
        <taxon>Bacillati</taxon>
        <taxon>Bacillota</taxon>
        <taxon>Clostridia</taxon>
        <taxon>Eubacteriales</taxon>
        <taxon>Clostridiaceae</taxon>
        <taxon>Clostridium</taxon>
    </lineage>
</organism>
<feature type="domain" description="HAMP" evidence="15">
    <location>
        <begin position="202"/>
        <end position="254"/>
    </location>
</feature>
<evidence type="ECO:0000256" key="12">
    <source>
        <dbReference type="ARBA" id="ARBA00023136"/>
    </source>
</evidence>
<comment type="subcellular location">
    <subcellularLocation>
        <location evidence="2">Cell membrane</location>
    </subcellularLocation>
    <subcellularLocation>
        <location evidence="3">Membrane raft</location>
        <topology evidence="3">Multi-pass membrane protein</topology>
    </subcellularLocation>
</comment>
<evidence type="ECO:0000256" key="13">
    <source>
        <dbReference type="SAM" id="Phobius"/>
    </source>
</evidence>
<dbReference type="GO" id="GO:0005524">
    <property type="term" value="F:ATP binding"/>
    <property type="evidence" value="ECO:0007669"/>
    <property type="project" value="UniProtKB-KW"/>
</dbReference>
<feature type="transmembrane region" description="Helical" evidence="13">
    <location>
        <begin position="12"/>
        <end position="34"/>
    </location>
</feature>
<dbReference type="Gene3D" id="3.30.565.10">
    <property type="entry name" value="Histidine kinase-like ATPase, C-terminal domain"/>
    <property type="match status" value="1"/>
</dbReference>
<name>A0A6L9ES77_CLOBU</name>
<dbReference type="Pfam" id="PF02518">
    <property type="entry name" value="HATPase_c"/>
    <property type="match status" value="1"/>
</dbReference>
<keyword evidence="13" id="KW-1133">Transmembrane helix</keyword>
<dbReference type="InterPro" id="IPR003660">
    <property type="entry name" value="HAMP_dom"/>
</dbReference>
<evidence type="ECO:0000256" key="10">
    <source>
        <dbReference type="ARBA" id="ARBA00022840"/>
    </source>
</evidence>
<dbReference type="InterPro" id="IPR003661">
    <property type="entry name" value="HisK_dim/P_dom"/>
</dbReference>
<evidence type="ECO:0000256" key="1">
    <source>
        <dbReference type="ARBA" id="ARBA00000085"/>
    </source>
</evidence>
<evidence type="ECO:0000256" key="2">
    <source>
        <dbReference type="ARBA" id="ARBA00004236"/>
    </source>
</evidence>
<evidence type="ECO:0000256" key="3">
    <source>
        <dbReference type="ARBA" id="ARBA00004314"/>
    </source>
</evidence>
<evidence type="ECO:0000256" key="8">
    <source>
        <dbReference type="ARBA" id="ARBA00022741"/>
    </source>
</evidence>
<dbReference type="Gene3D" id="6.10.340.10">
    <property type="match status" value="1"/>
</dbReference>
<keyword evidence="12 13" id="KW-0472">Membrane</keyword>
<dbReference type="EMBL" id="WOFV02000074">
    <property type="protein sequence ID" value="NAS19432.1"/>
    <property type="molecule type" value="Genomic_DNA"/>
</dbReference>
<evidence type="ECO:0000259" key="14">
    <source>
        <dbReference type="PROSITE" id="PS50109"/>
    </source>
</evidence>
<dbReference type="Gene3D" id="1.10.287.130">
    <property type="match status" value="1"/>
</dbReference>
<dbReference type="InterPro" id="IPR005467">
    <property type="entry name" value="His_kinase_dom"/>
</dbReference>
<dbReference type="FunFam" id="3.30.565.10:FF:000023">
    <property type="entry name" value="PAS domain-containing sensor histidine kinase"/>
    <property type="match status" value="1"/>
</dbReference>
<dbReference type="PANTHER" id="PTHR42878:SF7">
    <property type="entry name" value="SENSOR HISTIDINE KINASE GLRK"/>
    <property type="match status" value="1"/>
</dbReference>
<keyword evidence="9" id="KW-0418">Kinase</keyword>
<dbReference type="SMART" id="SM00304">
    <property type="entry name" value="HAMP"/>
    <property type="match status" value="1"/>
</dbReference>